<evidence type="ECO:0000313" key="1">
    <source>
        <dbReference type="EMBL" id="KAF2105809.1"/>
    </source>
</evidence>
<dbReference type="Proteomes" id="UP000799770">
    <property type="component" value="Unassembled WGS sequence"/>
</dbReference>
<accession>A0A6A5YEU4</accession>
<evidence type="ECO:0000313" key="2">
    <source>
        <dbReference type="Proteomes" id="UP000799770"/>
    </source>
</evidence>
<proteinExistence type="predicted"/>
<evidence type="ECO:0008006" key="3">
    <source>
        <dbReference type="Google" id="ProtNLM"/>
    </source>
</evidence>
<reference evidence="1" key="1">
    <citation type="journal article" date="2020" name="Stud. Mycol.">
        <title>101 Dothideomycetes genomes: a test case for predicting lifestyles and emergence of pathogens.</title>
        <authorList>
            <person name="Haridas S."/>
            <person name="Albert R."/>
            <person name="Binder M."/>
            <person name="Bloem J."/>
            <person name="Labutti K."/>
            <person name="Salamov A."/>
            <person name="Andreopoulos B."/>
            <person name="Baker S."/>
            <person name="Barry K."/>
            <person name="Bills G."/>
            <person name="Bluhm B."/>
            <person name="Cannon C."/>
            <person name="Castanera R."/>
            <person name="Culley D."/>
            <person name="Daum C."/>
            <person name="Ezra D."/>
            <person name="Gonzalez J."/>
            <person name="Henrissat B."/>
            <person name="Kuo A."/>
            <person name="Liang C."/>
            <person name="Lipzen A."/>
            <person name="Lutzoni F."/>
            <person name="Magnuson J."/>
            <person name="Mondo S."/>
            <person name="Nolan M."/>
            <person name="Ohm R."/>
            <person name="Pangilinan J."/>
            <person name="Park H.-J."/>
            <person name="Ramirez L."/>
            <person name="Alfaro M."/>
            <person name="Sun H."/>
            <person name="Tritt A."/>
            <person name="Yoshinaga Y."/>
            <person name="Zwiers L.-H."/>
            <person name="Turgeon B."/>
            <person name="Goodwin S."/>
            <person name="Spatafora J."/>
            <person name="Crous P."/>
            <person name="Grigoriev I."/>
        </authorList>
    </citation>
    <scope>NUCLEOTIDE SEQUENCE</scope>
    <source>
        <strain evidence="1">CBS 627.86</strain>
    </source>
</reference>
<keyword evidence="2" id="KW-1185">Reference proteome</keyword>
<gene>
    <name evidence="1" type="ORF">BDV96DRAFT_676860</name>
</gene>
<sequence length="411" mass="46454">MSSSSNTIPCTKEDTMGLPVRPRLNGLATEVIQRIGIYCTSHSLFALGKTCKVLRRNCYDTAVFREAVRFRLAEEMPAAPFEESHTMRRDQSAILSLNIRLEKDAQLWAHYVVALSRVRELEEGSLALSAPQQPPPSEVFLLSDKMLRYMPHLLILGCTSLCRLQIATYLITLIHEQGQRGLENAKKFNGSQMSKLAFCFALESLYEQAHKSNESGSLSLSLIADLRIDPYTILRDQAKMQMLIGVMTKALTRHDLDAPKLASQNFLYAVTAPLLPIPFETTEIESATAWNVWTQGTIAHKVRTMGEVEWRSCYSNDPYMLSFSSIAIVHLQVEELEESFRVQGRGSDVDGNFQIVGCVRKSDWTTETRHEYEDGHVQQIRGAMTPFGLIGFWQFPSVEQDPAGMFMTWKM</sequence>
<protein>
    <recommendedName>
        <fullName evidence="3">F-box domain-containing protein</fullName>
    </recommendedName>
</protein>
<dbReference type="AlphaFoldDB" id="A0A6A5YEU4"/>
<name>A0A6A5YEU4_9PLEO</name>
<dbReference type="EMBL" id="ML977371">
    <property type="protein sequence ID" value="KAF2105809.1"/>
    <property type="molecule type" value="Genomic_DNA"/>
</dbReference>
<organism evidence="1 2">
    <name type="scientific">Lophiotrema nucula</name>
    <dbReference type="NCBI Taxonomy" id="690887"/>
    <lineage>
        <taxon>Eukaryota</taxon>
        <taxon>Fungi</taxon>
        <taxon>Dikarya</taxon>
        <taxon>Ascomycota</taxon>
        <taxon>Pezizomycotina</taxon>
        <taxon>Dothideomycetes</taxon>
        <taxon>Pleosporomycetidae</taxon>
        <taxon>Pleosporales</taxon>
        <taxon>Lophiotremataceae</taxon>
        <taxon>Lophiotrema</taxon>
    </lineage>
</organism>